<evidence type="ECO:0000256" key="8">
    <source>
        <dbReference type="HAMAP-Rule" id="MF_00401"/>
    </source>
</evidence>
<dbReference type="InterPro" id="IPR013766">
    <property type="entry name" value="Thioredoxin_domain"/>
</dbReference>
<dbReference type="InterPro" id="IPR022915">
    <property type="entry name" value="Peroxiredoxin_TDXH"/>
</dbReference>
<organism evidence="11 12">
    <name type="scientific">Thermocladium modestius</name>
    <dbReference type="NCBI Taxonomy" id="62609"/>
    <lineage>
        <taxon>Archaea</taxon>
        <taxon>Thermoproteota</taxon>
        <taxon>Thermoprotei</taxon>
        <taxon>Thermoproteales</taxon>
        <taxon>Thermoproteaceae</taxon>
        <taxon>Thermocladium</taxon>
    </lineage>
</organism>
<dbReference type="OrthoDB" id="6924at2157"/>
<dbReference type="GO" id="GO:0005829">
    <property type="term" value="C:cytosol"/>
    <property type="evidence" value="ECO:0007669"/>
    <property type="project" value="TreeGrafter"/>
</dbReference>
<comment type="subunit">
    <text evidence="8">Homodecamer. Pentamer of dimers that assemble into a ring structure.</text>
</comment>
<gene>
    <name evidence="11" type="ORF">GCM10007981_08540</name>
</gene>
<keyword evidence="2 8" id="KW-0963">Cytoplasm</keyword>
<comment type="miscellaneous">
    <text evidence="8">The active site is a conserved redox-active cysteine residue, the peroxidatic cysteine (C(P)), which makes the nucleophilic attack on the peroxide substrate. The peroxide oxidizes the C(P)-SH to cysteine sulfenic acid (C(P)-SOH), which then reacts with another cysteine residue, the resolving cysteine (C(R)), to form a disulfide bridge. The disulfide is subsequently reduced by an appropriate electron donor to complete the catalytic cycle. Although the primary sequence of this enzyme is similar to those of the 1-Cys Prx6 enzymes, its catalytic properties resemble those of the typical 2-Cys Prxs and C(R) is provided by the other dimeric subunit to form an intersubunit disulfide. The disulfide is subsequently reduced by thioredoxin.</text>
</comment>
<dbReference type="PIRSF" id="PIRSF000239">
    <property type="entry name" value="AHPC"/>
    <property type="match status" value="1"/>
</dbReference>
<comment type="subcellular location">
    <subcellularLocation>
        <location evidence="8">Cytoplasm</location>
    </subcellularLocation>
</comment>
<dbReference type="AlphaFoldDB" id="A0A830GUV1"/>
<feature type="disulfide bond" description="Interchain (with Cys-46); in linked form" evidence="8">
    <location>
        <position position="204"/>
    </location>
</feature>
<dbReference type="EMBL" id="BMNL01000002">
    <property type="protein sequence ID" value="GGP20443.1"/>
    <property type="molecule type" value="Genomic_DNA"/>
</dbReference>
<dbReference type="GO" id="GO:0045454">
    <property type="term" value="P:cell redox homeostasis"/>
    <property type="evidence" value="ECO:0007669"/>
    <property type="project" value="TreeGrafter"/>
</dbReference>
<evidence type="ECO:0000256" key="2">
    <source>
        <dbReference type="ARBA" id="ARBA00022490"/>
    </source>
</evidence>
<evidence type="ECO:0000256" key="3">
    <source>
        <dbReference type="ARBA" id="ARBA00022559"/>
    </source>
</evidence>
<dbReference type="InterPro" id="IPR000866">
    <property type="entry name" value="AhpC/TSA"/>
</dbReference>
<evidence type="ECO:0000256" key="5">
    <source>
        <dbReference type="ARBA" id="ARBA00023002"/>
    </source>
</evidence>
<comment type="similarity">
    <text evidence="1">Belongs to the peroxiredoxin family. AhpC/Prx1 subfamily.</text>
</comment>
<comment type="catalytic activity">
    <reaction evidence="8">
        <text>a hydroperoxide + [thioredoxin]-dithiol = an alcohol + [thioredoxin]-disulfide + H2O</text>
        <dbReference type="Rhea" id="RHEA:62620"/>
        <dbReference type="Rhea" id="RHEA-COMP:10698"/>
        <dbReference type="Rhea" id="RHEA-COMP:10700"/>
        <dbReference type="ChEBI" id="CHEBI:15377"/>
        <dbReference type="ChEBI" id="CHEBI:29950"/>
        <dbReference type="ChEBI" id="CHEBI:30879"/>
        <dbReference type="ChEBI" id="CHEBI:35924"/>
        <dbReference type="ChEBI" id="CHEBI:50058"/>
        <dbReference type="EC" id="1.11.1.24"/>
    </reaction>
</comment>
<dbReference type="Pfam" id="PF10417">
    <property type="entry name" value="1-cysPrx_C"/>
    <property type="match status" value="1"/>
</dbReference>
<dbReference type="GO" id="GO:0042744">
    <property type="term" value="P:hydrogen peroxide catabolic process"/>
    <property type="evidence" value="ECO:0007669"/>
    <property type="project" value="TreeGrafter"/>
</dbReference>
<keyword evidence="5 8" id="KW-0560">Oxidoreductase</keyword>
<evidence type="ECO:0000313" key="11">
    <source>
        <dbReference type="EMBL" id="GGP20443.1"/>
    </source>
</evidence>
<reference evidence="11" key="1">
    <citation type="journal article" date="2014" name="Int. J. Syst. Evol. Microbiol.">
        <title>Complete genome sequence of Corynebacterium casei LMG S-19264T (=DSM 44701T), isolated from a smear-ripened cheese.</title>
        <authorList>
            <consortium name="US DOE Joint Genome Institute (JGI-PGF)"/>
            <person name="Walter F."/>
            <person name="Albersmeier A."/>
            <person name="Kalinowski J."/>
            <person name="Ruckert C."/>
        </authorList>
    </citation>
    <scope>NUCLEOTIDE SEQUENCE</scope>
    <source>
        <strain evidence="11">JCM 10088</strain>
    </source>
</reference>
<feature type="active site" description="Cysteine sulfenic acid (-SOH) intermediate" evidence="8">
    <location>
        <position position="46"/>
    </location>
</feature>
<dbReference type="NCBIfam" id="NF009669">
    <property type="entry name" value="PRK13190.1"/>
    <property type="match status" value="1"/>
</dbReference>
<comment type="caution">
    <text evidence="11">The sequence shown here is derived from an EMBL/GenBank/DDBJ whole genome shotgun (WGS) entry which is preliminary data.</text>
</comment>
<keyword evidence="6 8" id="KW-0676">Redox-active center</keyword>
<feature type="disulfide bond" description="Alternate" evidence="8">
    <location>
        <begin position="198"/>
        <end position="204"/>
    </location>
</feature>
<dbReference type="Proteomes" id="UP000610960">
    <property type="component" value="Unassembled WGS sequence"/>
</dbReference>
<dbReference type="PANTHER" id="PTHR10681:SF128">
    <property type="entry name" value="THIOREDOXIN-DEPENDENT PEROXIDE REDUCTASE, MITOCHONDRIAL"/>
    <property type="match status" value="1"/>
</dbReference>
<evidence type="ECO:0000256" key="7">
    <source>
        <dbReference type="ARBA" id="ARBA00025719"/>
    </source>
</evidence>
<protein>
    <recommendedName>
        <fullName evidence="8">Peroxiredoxin</fullName>
        <ecNumber evidence="8">1.11.1.24</ecNumber>
    </recommendedName>
    <alternativeName>
        <fullName evidence="8">Thioredoxin peroxidase</fullName>
    </alternativeName>
    <alternativeName>
        <fullName evidence="8">Thioredoxin-dependent peroxiredoxin</fullName>
    </alternativeName>
</protein>
<dbReference type="GO" id="GO:0008379">
    <property type="term" value="F:thioredoxin peroxidase activity"/>
    <property type="evidence" value="ECO:0007669"/>
    <property type="project" value="TreeGrafter"/>
</dbReference>
<dbReference type="PANTHER" id="PTHR10681">
    <property type="entry name" value="THIOREDOXIN PEROXIDASE"/>
    <property type="match status" value="1"/>
</dbReference>
<dbReference type="GO" id="GO:0033554">
    <property type="term" value="P:cellular response to stress"/>
    <property type="evidence" value="ECO:0007669"/>
    <property type="project" value="TreeGrafter"/>
</dbReference>
<dbReference type="EC" id="1.11.1.24" evidence="8"/>
<dbReference type="InterPro" id="IPR045020">
    <property type="entry name" value="PRX_1cys"/>
</dbReference>
<dbReference type="PROSITE" id="PS51352">
    <property type="entry name" value="THIOREDOXIN_2"/>
    <property type="match status" value="1"/>
</dbReference>
<dbReference type="InterPro" id="IPR019479">
    <property type="entry name" value="Peroxiredoxin_C"/>
</dbReference>
<feature type="active site" description="Cysteine sulfenic acid (-SOH) intermediate; for peroxidase activity" evidence="9">
    <location>
        <position position="46"/>
    </location>
</feature>
<feature type="disulfide bond" description="Interchain (with Cys-204); in linked form" evidence="8">
    <location>
        <position position="46"/>
    </location>
</feature>
<evidence type="ECO:0000256" key="9">
    <source>
        <dbReference type="PIRSR" id="PIRSR000239-1"/>
    </source>
</evidence>
<dbReference type="RefSeq" id="WP_188596194.1">
    <property type="nucleotide sequence ID" value="NZ_BMNL01000002.1"/>
</dbReference>
<evidence type="ECO:0000313" key="12">
    <source>
        <dbReference type="Proteomes" id="UP000610960"/>
    </source>
</evidence>
<feature type="binding site" evidence="8">
    <location>
        <position position="121"/>
    </location>
    <ligand>
        <name>substrate</name>
    </ligand>
</feature>
<dbReference type="Gene3D" id="3.40.30.10">
    <property type="entry name" value="Glutaredoxin"/>
    <property type="match status" value="1"/>
</dbReference>
<dbReference type="InterPro" id="IPR024706">
    <property type="entry name" value="Peroxiredoxin_AhpC-typ"/>
</dbReference>
<reference evidence="11" key="2">
    <citation type="submission" date="2020-09" db="EMBL/GenBank/DDBJ databases">
        <authorList>
            <person name="Sun Q."/>
            <person name="Ohkuma M."/>
        </authorList>
    </citation>
    <scope>NUCLEOTIDE SEQUENCE</scope>
    <source>
        <strain evidence="11">JCM 10088</strain>
    </source>
</reference>
<evidence type="ECO:0000256" key="6">
    <source>
        <dbReference type="ARBA" id="ARBA00023284"/>
    </source>
</evidence>
<dbReference type="Gene3D" id="3.30.1020.10">
    <property type="entry name" value="Antioxidant, Horf6, Chain A, domain2"/>
    <property type="match status" value="1"/>
</dbReference>
<keyword evidence="8" id="KW-1015">Disulfide bond</keyword>
<dbReference type="HAMAP" id="MF_00401">
    <property type="entry name" value="Peroxiredoxin"/>
    <property type="match status" value="1"/>
</dbReference>
<proteinExistence type="inferred from homology"/>
<dbReference type="InterPro" id="IPR050217">
    <property type="entry name" value="Peroxiredoxin"/>
</dbReference>
<dbReference type="CDD" id="cd03016">
    <property type="entry name" value="PRX_1cys"/>
    <property type="match status" value="1"/>
</dbReference>
<accession>A0A830GUV1</accession>
<keyword evidence="12" id="KW-1185">Reference proteome</keyword>
<name>A0A830GUV1_9CREN</name>
<comment type="function">
    <text evidence="8">Thiol-specific peroxidase that catalyzes the reduction of hydrogen peroxide and organic hydroperoxides to water and alcohols, respectively. Plays a role in cell protection against oxidative stress by detoxifying peroxides.</text>
</comment>
<dbReference type="InterPro" id="IPR036249">
    <property type="entry name" value="Thioredoxin-like_sf"/>
</dbReference>
<dbReference type="NCBIfam" id="NF009668">
    <property type="entry name" value="PRK13189.1"/>
    <property type="match status" value="1"/>
</dbReference>
<evidence type="ECO:0000256" key="4">
    <source>
        <dbReference type="ARBA" id="ARBA00022862"/>
    </source>
</evidence>
<keyword evidence="4 8" id="KW-0049">Antioxidant</keyword>
<dbReference type="SUPFAM" id="SSF52833">
    <property type="entry name" value="Thioredoxin-like"/>
    <property type="match status" value="1"/>
</dbReference>
<comment type="similarity">
    <text evidence="7 8">Belongs to the peroxiredoxin family. Prx6 subfamily.</text>
</comment>
<evidence type="ECO:0000256" key="1">
    <source>
        <dbReference type="ARBA" id="ARBA00009796"/>
    </source>
</evidence>
<dbReference type="GO" id="GO:0006979">
    <property type="term" value="P:response to oxidative stress"/>
    <property type="evidence" value="ECO:0007669"/>
    <property type="project" value="TreeGrafter"/>
</dbReference>
<sequence>MSQQLQLGKPAPDFCADTTQGQVCLKDLRGKWVLFFSHPGDFTPICTTEFVEFAKRYQDFSKRGVFLIGLSIDTVFSHISWTRNIKEKFGVDIPFPIIGDPEGKVARAFGMIPEGKRETVRAVLLIDPDGNIAWMAYYPYTNGRNIDEIIRVIDAIQTTYKYGVSTPANWRPGDPVVIPAPKTKEEVEARLKDPSVECKDWYICFKRMEIK</sequence>
<keyword evidence="3 8" id="KW-0575">Peroxidase</keyword>
<dbReference type="Pfam" id="PF00578">
    <property type="entry name" value="AhpC-TSA"/>
    <property type="match status" value="1"/>
</dbReference>
<evidence type="ECO:0000259" key="10">
    <source>
        <dbReference type="PROSITE" id="PS51352"/>
    </source>
</evidence>
<feature type="domain" description="Thioredoxin" evidence="10">
    <location>
        <begin position="5"/>
        <end position="158"/>
    </location>
</feature>